<comment type="caution">
    <text evidence="16">The sequence shown here is derived from an EMBL/GenBank/DDBJ whole genome shotgun (WGS) entry which is preliminary data.</text>
</comment>
<gene>
    <name evidence="16" type="ORF">AS030_22435</name>
</gene>
<dbReference type="GO" id="GO:0030435">
    <property type="term" value="P:sporulation resulting in formation of a cellular spore"/>
    <property type="evidence" value="ECO:0007669"/>
    <property type="project" value="UniProtKB-KW"/>
</dbReference>
<dbReference type="InterPro" id="IPR014221">
    <property type="entry name" value="SpoII_E"/>
</dbReference>
<dbReference type="PANTHER" id="PTHR43156">
    <property type="entry name" value="STAGE II SPORULATION PROTEIN E-RELATED"/>
    <property type="match status" value="1"/>
</dbReference>
<feature type="transmembrane region" description="Helical" evidence="14">
    <location>
        <begin position="160"/>
        <end position="184"/>
    </location>
</feature>
<keyword evidence="3" id="KW-1003">Cell membrane</keyword>
<keyword evidence="9 14" id="KW-0472">Membrane</keyword>
<dbReference type="PROSITE" id="PS51746">
    <property type="entry name" value="PPM_2"/>
    <property type="match status" value="1"/>
</dbReference>
<dbReference type="SMART" id="SM00331">
    <property type="entry name" value="PP2C_SIG"/>
    <property type="match status" value="1"/>
</dbReference>
<dbReference type="RefSeq" id="WP_061975933.1">
    <property type="nucleotide sequence ID" value="NZ_FMAV01000009.1"/>
</dbReference>
<sequence>MYQKADRNVMEPMRAMVWLEKTQSVSNGICKGFMSKLEGVLLNWRLLLFAIGFLLGRAMILSEITPFALPLIASVFVLRKERTGFAILALVAGALSHVPMNAFYILAGVVVYAVYQKTADMFTKNRMRWAPAVVFLSSFTARIGTVFFTSGPPQISEYMMGAVEAGLSLVLTLIFLQSIPLLNLKRIPQSLKNEEIICFMILLASVMTGTIGWEIHHYSVEHIVSRYLVLMFAFVGGAAIGSTVGVVTGLILSLANVGSLYQMSLLAFSGLLGGLLKEGKRLGVGIGLLIGTLLIGLYGEGNVAIAKTLIESAIAIGVFLLTPQAVIHSIARYVPGTREHSNEQQQYVKKIRDVTANRVEQFSSMFQALSHSFASYNESAYDEYQDHEVDLFLSNVTEKTCQTCFKKEQCWAVNFTKTYEMMTQIMTEQEQYQEIKDRRLKLEWEKHCVKPQKITEAISKELSQYQASQKLKQQVQESRKLVANQLLGVSQVMGDFAKEIQREHINHQVQEEQIKEAIQSAGIELGHIDVYSLEASNVDIEMSLPSCNGSGECEKIIAPLLSDILQETIVVKKEDCNFYPNGYCHVAFGSAREFVIETGIASAAKGGAWLSGDSHSTMELGGGKYAVAISDGMGNGERAFRESNETLELLQKILKSGIDEEVAIKSVNSVLSLRTTDEIFSTLDLAMIDLQDASLKFLKIGSSPSFVKRGDQVRIIEASNLPIGIIEEFDVDVVSDQLKAGDLLIMMSDGIYEGPKHVENINAWMKRKIKEIGTDDPQVVADLLMEEVIRTGSNTIEDDMTVVVTKINRNIPKWASIPHFPKINIKRPKAQ</sequence>
<feature type="transmembrane region" description="Helical" evidence="14">
    <location>
        <begin position="282"/>
        <end position="301"/>
    </location>
</feature>
<comment type="catalytic activity">
    <reaction evidence="10">
        <text>O-phospho-L-seryl-[protein] + H2O = L-seryl-[protein] + phosphate</text>
        <dbReference type="Rhea" id="RHEA:20629"/>
        <dbReference type="Rhea" id="RHEA-COMP:9863"/>
        <dbReference type="Rhea" id="RHEA-COMP:11604"/>
        <dbReference type="ChEBI" id="CHEBI:15377"/>
        <dbReference type="ChEBI" id="CHEBI:29999"/>
        <dbReference type="ChEBI" id="CHEBI:43474"/>
        <dbReference type="ChEBI" id="CHEBI:83421"/>
        <dbReference type="EC" id="3.1.3.16"/>
    </reaction>
</comment>
<evidence type="ECO:0000256" key="10">
    <source>
        <dbReference type="ARBA" id="ARBA00047761"/>
    </source>
</evidence>
<evidence type="ECO:0000256" key="12">
    <source>
        <dbReference type="ARBA" id="ARBA00058752"/>
    </source>
</evidence>
<keyword evidence="5" id="KW-0378">Hydrolase</keyword>
<evidence type="ECO:0000256" key="4">
    <source>
        <dbReference type="ARBA" id="ARBA00022692"/>
    </source>
</evidence>
<name>A0A0V8IPD1_9BACL</name>
<reference evidence="16 17" key="1">
    <citation type="journal article" date="2014" name="Antonie Van Leeuwenhoek">
        <title>Fictibacillus enclensis sp. nov., isolated from marine sediment.</title>
        <authorList>
            <person name="Dastager S.G."/>
            <person name="Mawlankar R."/>
            <person name="Srinivasan K."/>
            <person name="Tang S.K."/>
            <person name="Lee J.C."/>
            <person name="Ramana V.V."/>
            <person name="Shouche Y.S."/>
        </authorList>
    </citation>
    <scope>NUCLEOTIDE SEQUENCE [LARGE SCALE GENOMIC DNA]</scope>
    <source>
        <strain evidence="16 17">NIO-1003</strain>
    </source>
</reference>
<dbReference type="Proteomes" id="UP000054099">
    <property type="component" value="Unassembled WGS sequence"/>
</dbReference>
<dbReference type="EC" id="3.1.3.16" evidence="2"/>
<evidence type="ECO:0000256" key="5">
    <source>
        <dbReference type="ARBA" id="ARBA00022801"/>
    </source>
</evidence>
<evidence type="ECO:0000256" key="8">
    <source>
        <dbReference type="ARBA" id="ARBA00022989"/>
    </source>
</evidence>
<evidence type="ECO:0000256" key="6">
    <source>
        <dbReference type="ARBA" id="ARBA00022912"/>
    </source>
</evidence>
<comment type="catalytic activity">
    <reaction evidence="11">
        <text>O-phospho-L-threonyl-[protein] + H2O = L-threonyl-[protein] + phosphate</text>
        <dbReference type="Rhea" id="RHEA:47004"/>
        <dbReference type="Rhea" id="RHEA-COMP:11060"/>
        <dbReference type="Rhea" id="RHEA-COMP:11605"/>
        <dbReference type="ChEBI" id="CHEBI:15377"/>
        <dbReference type="ChEBI" id="CHEBI:30013"/>
        <dbReference type="ChEBI" id="CHEBI:43474"/>
        <dbReference type="ChEBI" id="CHEBI:61977"/>
        <dbReference type="EC" id="3.1.3.16"/>
    </reaction>
</comment>
<feature type="transmembrane region" description="Helical" evidence="14">
    <location>
        <begin position="259"/>
        <end position="276"/>
    </location>
</feature>
<evidence type="ECO:0000256" key="14">
    <source>
        <dbReference type="SAM" id="Phobius"/>
    </source>
</evidence>
<dbReference type="FunFam" id="3.60.40.10:FF:000100">
    <property type="entry name" value="Stage II sporulation protein E"/>
    <property type="match status" value="1"/>
</dbReference>
<organism evidence="16 17">
    <name type="scientific">Fictibacillus enclensis</name>
    <dbReference type="NCBI Taxonomy" id="1017270"/>
    <lineage>
        <taxon>Bacteria</taxon>
        <taxon>Bacillati</taxon>
        <taxon>Bacillota</taxon>
        <taxon>Bacilli</taxon>
        <taxon>Bacillales</taxon>
        <taxon>Fictibacillaceae</taxon>
        <taxon>Fictibacillus</taxon>
    </lineage>
</organism>
<feature type="transmembrane region" description="Helical" evidence="14">
    <location>
        <begin position="227"/>
        <end position="252"/>
    </location>
</feature>
<feature type="transmembrane region" description="Helical" evidence="14">
    <location>
        <begin position="313"/>
        <end position="334"/>
    </location>
</feature>
<dbReference type="Pfam" id="PF07228">
    <property type="entry name" value="SpoIIE"/>
    <property type="match status" value="1"/>
</dbReference>
<keyword evidence="6" id="KW-0904">Protein phosphatase</keyword>
<evidence type="ECO:0000256" key="3">
    <source>
        <dbReference type="ARBA" id="ARBA00022475"/>
    </source>
</evidence>
<dbReference type="PANTHER" id="PTHR43156:SF2">
    <property type="entry name" value="STAGE II SPORULATION PROTEIN E"/>
    <property type="match status" value="1"/>
</dbReference>
<feature type="transmembrane region" description="Helical" evidence="14">
    <location>
        <begin position="196"/>
        <end position="215"/>
    </location>
</feature>
<dbReference type="GO" id="GO:0004722">
    <property type="term" value="F:protein serine/threonine phosphatase activity"/>
    <property type="evidence" value="ECO:0007669"/>
    <property type="project" value="UniProtKB-EC"/>
</dbReference>
<dbReference type="InterPro" id="IPR036457">
    <property type="entry name" value="PPM-type-like_dom_sf"/>
</dbReference>
<comment type="function">
    <text evidence="12">Normally needed for pro-sigma E processing during sporulation but can be bypassed in vegetative cells. Activates SpoIIAA by dephosphorylation.</text>
</comment>
<dbReference type="EMBL" id="LNQN01000011">
    <property type="protein sequence ID" value="KSU76527.1"/>
    <property type="molecule type" value="Genomic_DNA"/>
</dbReference>
<dbReference type="InterPro" id="IPR052016">
    <property type="entry name" value="Bact_Sigma-Reg"/>
</dbReference>
<feature type="domain" description="PPM-type phosphatase" evidence="15">
    <location>
        <begin position="597"/>
        <end position="807"/>
    </location>
</feature>
<feature type="transmembrane region" description="Helical" evidence="14">
    <location>
        <begin position="127"/>
        <end position="148"/>
    </location>
</feature>
<comment type="subcellular location">
    <subcellularLocation>
        <location evidence="1">Cell membrane</location>
        <topology evidence="1">Multi-pass membrane protein</topology>
    </subcellularLocation>
</comment>
<dbReference type="Pfam" id="PF19732">
    <property type="entry name" value="SpoIIE_N"/>
    <property type="match status" value="1"/>
</dbReference>
<evidence type="ECO:0000313" key="16">
    <source>
        <dbReference type="EMBL" id="KSU76527.1"/>
    </source>
</evidence>
<dbReference type="Gene3D" id="3.60.40.10">
    <property type="entry name" value="PPM-type phosphatase domain"/>
    <property type="match status" value="1"/>
</dbReference>
<dbReference type="AlphaFoldDB" id="A0A0V8IPD1"/>
<dbReference type="NCBIfam" id="TIGR02865">
    <property type="entry name" value="spore_II_E"/>
    <property type="match status" value="1"/>
</dbReference>
<evidence type="ECO:0000259" key="15">
    <source>
        <dbReference type="PROSITE" id="PS51746"/>
    </source>
</evidence>
<dbReference type="OrthoDB" id="9763774at2"/>
<dbReference type="SUPFAM" id="SSF81606">
    <property type="entry name" value="PP2C-like"/>
    <property type="match status" value="1"/>
</dbReference>
<protein>
    <recommendedName>
        <fullName evidence="13">Stage II sporulation protein E</fullName>
        <ecNumber evidence="2">3.1.3.16</ecNumber>
    </recommendedName>
</protein>
<dbReference type="InterPro" id="IPR001932">
    <property type="entry name" value="PPM-type_phosphatase-like_dom"/>
</dbReference>
<evidence type="ECO:0000256" key="9">
    <source>
        <dbReference type="ARBA" id="ARBA00023136"/>
    </source>
</evidence>
<accession>A0A0V8IPD1</accession>
<evidence type="ECO:0000256" key="1">
    <source>
        <dbReference type="ARBA" id="ARBA00004651"/>
    </source>
</evidence>
<evidence type="ECO:0000256" key="13">
    <source>
        <dbReference type="ARBA" id="ARBA00074959"/>
    </source>
</evidence>
<keyword evidence="4 14" id="KW-0812">Transmembrane</keyword>
<evidence type="ECO:0000256" key="11">
    <source>
        <dbReference type="ARBA" id="ARBA00048336"/>
    </source>
</evidence>
<feature type="transmembrane region" description="Helical" evidence="14">
    <location>
        <begin position="85"/>
        <end position="115"/>
    </location>
</feature>
<proteinExistence type="predicted"/>
<feature type="transmembrane region" description="Helical" evidence="14">
    <location>
        <begin position="46"/>
        <end position="73"/>
    </location>
</feature>
<keyword evidence="8 14" id="KW-1133">Transmembrane helix</keyword>
<evidence type="ECO:0000256" key="2">
    <source>
        <dbReference type="ARBA" id="ARBA00013081"/>
    </source>
</evidence>
<evidence type="ECO:0000313" key="17">
    <source>
        <dbReference type="Proteomes" id="UP000054099"/>
    </source>
</evidence>
<keyword evidence="17" id="KW-1185">Reference proteome</keyword>
<dbReference type="InterPro" id="IPR045768">
    <property type="entry name" value="SpoIIE_N"/>
</dbReference>
<keyword evidence="7" id="KW-0749">Sporulation</keyword>
<dbReference type="GO" id="GO:0005886">
    <property type="term" value="C:plasma membrane"/>
    <property type="evidence" value="ECO:0007669"/>
    <property type="project" value="UniProtKB-SubCell"/>
</dbReference>
<evidence type="ECO:0000256" key="7">
    <source>
        <dbReference type="ARBA" id="ARBA00022969"/>
    </source>
</evidence>
<dbReference type="SMART" id="SM00332">
    <property type="entry name" value="PP2Cc"/>
    <property type="match status" value="1"/>
</dbReference>